<name>A0A6A6RH54_9PLEO</name>
<keyword evidence="7" id="KW-1185">Reference proteome</keyword>
<sequence length="310" mass="33687">MADDSTQPGVPTPQAADKASDGVAEKSMSAPHNALSTLKQMDRLILRLNKLLSTPGGLSASLSTLNYVLYILTYLQPKIPSPAHLASKLLSTSSKALIKTLVNDPSTVPPVAALAGLLSKCRTTLRLFAAFPLYAWLRTLLVDGPKPGNDQVLHRIATLQASSYLVYQALENVCLLADCGAVPSSFIARINRGDGATARLYLYAYRAWLGGVSCDFLRLAREAQLVSRRREARRKLKEDGHEVAYDQDEEDAQVDKKWWADLMIACAWLPMALHYSSSTGGLPGWNLGWMGVCGLVAGGQRFKGLWEATA</sequence>
<dbReference type="EMBL" id="MU006814">
    <property type="protein sequence ID" value="KAF2634819.1"/>
    <property type="molecule type" value="Genomic_DNA"/>
</dbReference>
<evidence type="ECO:0000313" key="7">
    <source>
        <dbReference type="Proteomes" id="UP000799753"/>
    </source>
</evidence>
<keyword evidence="1" id="KW-0962">Peroxisome biogenesis</keyword>
<keyword evidence="3" id="KW-0576">Peroxisome</keyword>
<evidence type="ECO:0000313" key="6">
    <source>
        <dbReference type="EMBL" id="KAF2634819.1"/>
    </source>
</evidence>
<feature type="region of interest" description="Disordered" evidence="5">
    <location>
        <begin position="1"/>
        <end position="32"/>
    </location>
</feature>
<evidence type="ECO:0000256" key="4">
    <source>
        <dbReference type="ARBA" id="ARBA00046271"/>
    </source>
</evidence>
<dbReference type="InterPro" id="IPR008733">
    <property type="entry name" value="PEX11"/>
</dbReference>
<protein>
    <recommendedName>
        <fullName evidence="8">Peroxin 11C</fullName>
    </recommendedName>
</protein>
<accession>A0A6A6RH54</accession>
<proteinExistence type="predicted"/>
<evidence type="ECO:0000256" key="5">
    <source>
        <dbReference type="SAM" id="MobiDB-lite"/>
    </source>
</evidence>
<dbReference type="Pfam" id="PF05648">
    <property type="entry name" value="PEX11"/>
    <property type="match status" value="1"/>
</dbReference>
<dbReference type="AlphaFoldDB" id="A0A6A6RH54"/>
<evidence type="ECO:0000256" key="2">
    <source>
        <dbReference type="ARBA" id="ARBA00023136"/>
    </source>
</evidence>
<dbReference type="GO" id="GO:0005778">
    <property type="term" value="C:peroxisomal membrane"/>
    <property type="evidence" value="ECO:0007669"/>
    <property type="project" value="UniProtKB-SubCell"/>
</dbReference>
<dbReference type="OrthoDB" id="10005898at2759"/>
<gene>
    <name evidence="6" type="ORF">P280DRAFT_413114</name>
</gene>
<organism evidence="6 7">
    <name type="scientific">Massarina eburnea CBS 473.64</name>
    <dbReference type="NCBI Taxonomy" id="1395130"/>
    <lineage>
        <taxon>Eukaryota</taxon>
        <taxon>Fungi</taxon>
        <taxon>Dikarya</taxon>
        <taxon>Ascomycota</taxon>
        <taxon>Pezizomycotina</taxon>
        <taxon>Dothideomycetes</taxon>
        <taxon>Pleosporomycetidae</taxon>
        <taxon>Pleosporales</taxon>
        <taxon>Massarineae</taxon>
        <taxon>Massarinaceae</taxon>
        <taxon>Massarina</taxon>
    </lineage>
</organism>
<dbReference type="PANTHER" id="PTHR12652">
    <property type="entry name" value="PEROXISOMAL BIOGENESIS FACTOR 11"/>
    <property type="match status" value="1"/>
</dbReference>
<evidence type="ECO:0000256" key="3">
    <source>
        <dbReference type="ARBA" id="ARBA00023140"/>
    </source>
</evidence>
<evidence type="ECO:0000256" key="1">
    <source>
        <dbReference type="ARBA" id="ARBA00022593"/>
    </source>
</evidence>
<dbReference type="GO" id="GO:0016559">
    <property type="term" value="P:peroxisome fission"/>
    <property type="evidence" value="ECO:0007669"/>
    <property type="project" value="InterPro"/>
</dbReference>
<dbReference type="Proteomes" id="UP000799753">
    <property type="component" value="Unassembled WGS sequence"/>
</dbReference>
<comment type="subcellular location">
    <subcellularLocation>
        <location evidence="4">Peroxisome membrane</location>
    </subcellularLocation>
</comment>
<evidence type="ECO:0008006" key="8">
    <source>
        <dbReference type="Google" id="ProtNLM"/>
    </source>
</evidence>
<dbReference type="PANTHER" id="PTHR12652:SF25">
    <property type="entry name" value="MICROBODY (PEROXISOME) PROLIFERATION PROTEIN PEROXIN 11C (EUROFUNG)"/>
    <property type="match status" value="1"/>
</dbReference>
<keyword evidence="2" id="KW-0472">Membrane</keyword>
<reference evidence="6" key="1">
    <citation type="journal article" date="2020" name="Stud. Mycol.">
        <title>101 Dothideomycetes genomes: a test case for predicting lifestyles and emergence of pathogens.</title>
        <authorList>
            <person name="Haridas S."/>
            <person name="Albert R."/>
            <person name="Binder M."/>
            <person name="Bloem J."/>
            <person name="Labutti K."/>
            <person name="Salamov A."/>
            <person name="Andreopoulos B."/>
            <person name="Baker S."/>
            <person name="Barry K."/>
            <person name="Bills G."/>
            <person name="Bluhm B."/>
            <person name="Cannon C."/>
            <person name="Castanera R."/>
            <person name="Culley D."/>
            <person name="Daum C."/>
            <person name="Ezra D."/>
            <person name="Gonzalez J."/>
            <person name="Henrissat B."/>
            <person name="Kuo A."/>
            <person name="Liang C."/>
            <person name="Lipzen A."/>
            <person name="Lutzoni F."/>
            <person name="Magnuson J."/>
            <person name="Mondo S."/>
            <person name="Nolan M."/>
            <person name="Ohm R."/>
            <person name="Pangilinan J."/>
            <person name="Park H.-J."/>
            <person name="Ramirez L."/>
            <person name="Alfaro M."/>
            <person name="Sun H."/>
            <person name="Tritt A."/>
            <person name="Yoshinaga Y."/>
            <person name="Zwiers L.-H."/>
            <person name="Turgeon B."/>
            <person name="Goodwin S."/>
            <person name="Spatafora J."/>
            <person name="Crous P."/>
            <person name="Grigoriev I."/>
        </authorList>
    </citation>
    <scope>NUCLEOTIDE SEQUENCE</scope>
    <source>
        <strain evidence="6">CBS 473.64</strain>
    </source>
</reference>